<keyword evidence="3" id="KW-0812">Transmembrane</keyword>
<dbReference type="InterPro" id="IPR050975">
    <property type="entry name" value="Sleep_regulator"/>
</dbReference>
<dbReference type="PANTHER" id="PTHR33562:SF29">
    <property type="entry name" value="PROTEIN SLEEPLESS"/>
    <property type="match status" value="1"/>
</dbReference>
<keyword evidence="5" id="KW-1133">Transmembrane helix</keyword>
<dbReference type="KEGG" id="dpa:109544430"/>
<keyword evidence="4 9" id="KW-0732">Signal</keyword>
<evidence type="ECO:0000256" key="8">
    <source>
        <dbReference type="ARBA" id="ARBA00023288"/>
    </source>
</evidence>
<evidence type="ECO:0000256" key="1">
    <source>
        <dbReference type="ARBA" id="ARBA00004589"/>
    </source>
</evidence>
<dbReference type="Pfam" id="PF17064">
    <property type="entry name" value="QVR"/>
    <property type="match status" value="1"/>
</dbReference>
<evidence type="ECO:0000256" key="2">
    <source>
        <dbReference type="ARBA" id="ARBA00022622"/>
    </source>
</evidence>
<evidence type="ECO:0000256" key="5">
    <source>
        <dbReference type="ARBA" id="ARBA00022989"/>
    </source>
</evidence>
<evidence type="ECO:0000256" key="6">
    <source>
        <dbReference type="ARBA" id="ARBA00023136"/>
    </source>
</evidence>
<keyword evidence="2" id="KW-0336">GPI-anchor</keyword>
<dbReference type="GO" id="GO:0098552">
    <property type="term" value="C:side of membrane"/>
    <property type="evidence" value="ECO:0007669"/>
    <property type="project" value="UniProtKB-KW"/>
</dbReference>
<reference evidence="10" key="2">
    <citation type="submission" date="2024-08" db="UniProtKB">
        <authorList>
            <consortium name="EnsemblMetazoa"/>
        </authorList>
    </citation>
    <scope>IDENTIFICATION</scope>
</reference>
<dbReference type="Proteomes" id="UP000019118">
    <property type="component" value="Unassembled WGS sequence"/>
</dbReference>
<evidence type="ECO:0000256" key="3">
    <source>
        <dbReference type="ARBA" id="ARBA00022692"/>
    </source>
</evidence>
<evidence type="ECO:0000256" key="7">
    <source>
        <dbReference type="ARBA" id="ARBA00023180"/>
    </source>
</evidence>
<feature type="chain" id="PRO_5043961314" description="Protein sleepless" evidence="9">
    <location>
        <begin position="19"/>
        <end position="168"/>
    </location>
</feature>
<sequence length="168" mass="19196">MSWISFWGCFLLMITCNASGPGETRVRCYLCSTKDNEMACLYPESYNASLIQCDQSALDKTREIAKRIDASYDKIFEVDTHAMARHIELDCLKVVTKVGNKKFTFRGCQLAEQANLDICYKLKTKDTEFLKKEHCSRCNTDRCNSASDNKNEIILFGTMIASLLFIRI</sequence>
<dbReference type="InterPro" id="IPR031424">
    <property type="entry name" value="QVR-like"/>
</dbReference>
<keyword evidence="6" id="KW-0472">Membrane</keyword>
<dbReference type="AlphaFoldDB" id="A0AAR5QAA3"/>
<reference evidence="11" key="1">
    <citation type="journal article" date="2013" name="Genome Biol.">
        <title>Draft genome of the mountain pine beetle, Dendroctonus ponderosae Hopkins, a major forest pest.</title>
        <authorList>
            <person name="Keeling C.I."/>
            <person name="Yuen M.M."/>
            <person name="Liao N.Y."/>
            <person name="Docking T.R."/>
            <person name="Chan S.K."/>
            <person name="Taylor G.A."/>
            <person name="Palmquist D.L."/>
            <person name="Jackman S.D."/>
            <person name="Nguyen A."/>
            <person name="Li M."/>
            <person name="Henderson H."/>
            <person name="Janes J.K."/>
            <person name="Zhao Y."/>
            <person name="Pandoh P."/>
            <person name="Moore R."/>
            <person name="Sperling F.A."/>
            <person name="Huber D.P."/>
            <person name="Birol I."/>
            <person name="Jones S.J."/>
            <person name="Bohlmann J."/>
        </authorList>
    </citation>
    <scope>NUCLEOTIDE SEQUENCE</scope>
</reference>
<keyword evidence="11" id="KW-1185">Reference proteome</keyword>
<feature type="signal peptide" evidence="9">
    <location>
        <begin position="1"/>
        <end position="18"/>
    </location>
</feature>
<comment type="subcellular location">
    <subcellularLocation>
        <location evidence="1">Membrane</location>
        <topology evidence="1">Lipid-anchor</topology>
        <topology evidence="1">GPI-anchor</topology>
    </subcellularLocation>
</comment>
<evidence type="ECO:0000256" key="9">
    <source>
        <dbReference type="SAM" id="SignalP"/>
    </source>
</evidence>
<keyword evidence="8" id="KW-0449">Lipoprotein</keyword>
<evidence type="ECO:0000313" key="10">
    <source>
        <dbReference type="EnsemblMetazoa" id="XP_019770152.1"/>
    </source>
</evidence>
<keyword evidence="7" id="KW-0325">Glycoprotein</keyword>
<name>A0AAR5QAA3_DENPD</name>
<proteinExistence type="predicted"/>
<organism evidence="10 11">
    <name type="scientific">Dendroctonus ponderosae</name>
    <name type="common">Mountain pine beetle</name>
    <dbReference type="NCBI Taxonomy" id="77166"/>
    <lineage>
        <taxon>Eukaryota</taxon>
        <taxon>Metazoa</taxon>
        <taxon>Ecdysozoa</taxon>
        <taxon>Arthropoda</taxon>
        <taxon>Hexapoda</taxon>
        <taxon>Insecta</taxon>
        <taxon>Pterygota</taxon>
        <taxon>Neoptera</taxon>
        <taxon>Endopterygota</taxon>
        <taxon>Coleoptera</taxon>
        <taxon>Polyphaga</taxon>
        <taxon>Cucujiformia</taxon>
        <taxon>Curculionidae</taxon>
        <taxon>Scolytinae</taxon>
        <taxon>Dendroctonus</taxon>
    </lineage>
</organism>
<dbReference type="GO" id="GO:0030431">
    <property type="term" value="P:sleep"/>
    <property type="evidence" value="ECO:0007669"/>
    <property type="project" value="InterPro"/>
</dbReference>
<dbReference type="EnsemblMetazoa" id="XM_019914593.1">
    <property type="protein sequence ID" value="XP_019770152.1"/>
    <property type="gene ID" value="LOC109544430"/>
</dbReference>
<evidence type="ECO:0008006" key="12">
    <source>
        <dbReference type="Google" id="ProtNLM"/>
    </source>
</evidence>
<evidence type="ECO:0000313" key="11">
    <source>
        <dbReference type="Proteomes" id="UP000019118"/>
    </source>
</evidence>
<accession>A0AAR5QAA3</accession>
<dbReference type="GO" id="GO:0032222">
    <property type="term" value="P:regulation of synaptic transmission, cholinergic"/>
    <property type="evidence" value="ECO:0007669"/>
    <property type="project" value="InterPro"/>
</dbReference>
<protein>
    <recommendedName>
        <fullName evidence="12">Protein sleepless</fullName>
    </recommendedName>
</protein>
<dbReference type="GeneID" id="109544430"/>
<evidence type="ECO:0000256" key="4">
    <source>
        <dbReference type="ARBA" id="ARBA00022729"/>
    </source>
</evidence>
<dbReference type="PANTHER" id="PTHR33562">
    <property type="entry name" value="ATILLA, ISOFORM B-RELATED-RELATED"/>
    <property type="match status" value="1"/>
</dbReference>